<dbReference type="EMBL" id="VIWW01000001">
    <property type="protein sequence ID" value="TWG03168.1"/>
    <property type="molecule type" value="Genomic_DNA"/>
</dbReference>
<dbReference type="RefSeq" id="WP_244318163.1">
    <property type="nucleotide sequence ID" value="NZ_VIWW01000001.1"/>
</dbReference>
<comment type="caution">
    <text evidence="1">The sequence shown here is derived from an EMBL/GenBank/DDBJ whole genome shotgun (WGS) entry which is preliminary data.</text>
</comment>
<protein>
    <submittedName>
        <fullName evidence="1">Uncharacterized protein</fullName>
    </submittedName>
</protein>
<proteinExistence type="predicted"/>
<accession>A0A561UUX0</accession>
<evidence type="ECO:0000313" key="1">
    <source>
        <dbReference type="EMBL" id="TWG03168.1"/>
    </source>
</evidence>
<sequence>MTASSERERWEWMPEVGAGPLRFGMSPTDVAVALQVVAPQEKVGGPYGQENFADGVKVFYDEGRLACVSLDAVVGPQAFLAGWALAGRDPEQAHQFLLDHAEEHGNCLLYTSDESLALTDLGLLLRAQRVGDVLLSRPLFMIEEWFDSEYYRDRLPLEGAPVVHARGEPS</sequence>
<name>A0A561UUX0_9ACTN</name>
<dbReference type="AlphaFoldDB" id="A0A561UUX0"/>
<evidence type="ECO:0000313" key="2">
    <source>
        <dbReference type="Proteomes" id="UP000318186"/>
    </source>
</evidence>
<gene>
    <name evidence="1" type="ORF">FHX80_111587</name>
</gene>
<dbReference type="Proteomes" id="UP000318186">
    <property type="component" value="Unassembled WGS sequence"/>
</dbReference>
<organism evidence="1 2">
    <name type="scientific">Streptomyces brevispora</name>
    <dbReference type="NCBI Taxonomy" id="887462"/>
    <lineage>
        <taxon>Bacteria</taxon>
        <taxon>Bacillati</taxon>
        <taxon>Actinomycetota</taxon>
        <taxon>Actinomycetes</taxon>
        <taxon>Kitasatosporales</taxon>
        <taxon>Streptomycetaceae</taxon>
        <taxon>Streptomyces</taxon>
    </lineage>
</organism>
<reference evidence="1 2" key="1">
    <citation type="submission" date="2019-06" db="EMBL/GenBank/DDBJ databases">
        <title>Sequencing the genomes of 1000 actinobacteria strains.</title>
        <authorList>
            <person name="Klenk H.-P."/>
        </authorList>
    </citation>
    <scope>NUCLEOTIDE SEQUENCE [LARGE SCALE GENOMIC DNA]</scope>
    <source>
        <strain evidence="1 2">DSM 42059</strain>
    </source>
</reference>